<dbReference type="PROSITE" id="PS50879">
    <property type="entry name" value="RNASE_H_1"/>
    <property type="match status" value="1"/>
</dbReference>
<comment type="caution">
    <text evidence="3">The sequence shown here is derived from an EMBL/GenBank/DDBJ whole genome shotgun (WGS) entry which is preliminary data.</text>
</comment>
<dbReference type="AlphaFoldDB" id="A0A4Y2RHM1"/>
<proteinExistence type="predicted"/>
<keyword evidence="4" id="KW-1185">Reference proteome</keyword>
<evidence type="ECO:0000313" key="4">
    <source>
        <dbReference type="Proteomes" id="UP000499080"/>
    </source>
</evidence>
<organism evidence="3 4">
    <name type="scientific">Araneus ventricosus</name>
    <name type="common">Orbweaver spider</name>
    <name type="synonym">Epeira ventricosa</name>
    <dbReference type="NCBI Taxonomy" id="182803"/>
    <lineage>
        <taxon>Eukaryota</taxon>
        <taxon>Metazoa</taxon>
        <taxon>Ecdysozoa</taxon>
        <taxon>Arthropoda</taxon>
        <taxon>Chelicerata</taxon>
        <taxon>Arachnida</taxon>
        <taxon>Araneae</taxon>
        <taxon>Araneomorphae</taxon>
        <taxon>Entelegynae</taxon>
        <taxon>Araneoidea</taxon>
        <taxon>Araneidae</taxon>
        <taxon>Araneus</taxon>
    </lineage>
</organism>
<dbReference type="InterPro" id="IPR012337">
    <property type="entry name" value="RNaseH-like_sf"/>
</dbReference>
<name>A0A4Y2RHM1_ARAVE</name>
<feature type="domain" description="RNase H type-1" evidence="2">
    <location>
        <begin position="1"/>
        <end position="41"/>
    </location>
</feature>
<dbReference type="Gene3D" id="3.30.420.10">
    <property type="entry name" value="Ribonuclease H-like superfamily/Ribonuclease H"/>
    <property type="match status" value="1"/>
</dbReference>
<sequence>MAREIFASLLENPEIQLNWIKEHVGYQGNEKADQLAKEAADSVSLPQFLHLSKSHLKYQLTKHLLKEWQESWDDGTTGRPIHDIVPRVSLHSVGWNREEILFFTRHGPFPAYFSRFKIDLTVAVVRRVPRCIMPQSASLPSPGPLRGTSSSGVTGFTTPRYPSV</sequence>
<evidence type="ECO:0000313" key="3">
    <source>
        <dbReference type="EMBL" id="GBN74916.1"/>
    </source>
</evidence>
<feature type="region of interest" description="Disordered" evidence="1">
    <location>
        <begin position="136"/>
        <end position="164"/>
    </location>
</feature>
<dbReference type="GO" id="GO:0004523">
    <property type="term" value="F:RNA-DNA hybrid ribonuclease activity"/>
    <property type="evidence" value="ECO:0007669"/>
    <property type="project" value="InterPro"/>
</dbReference>
<evidence type="ECO:0000259" key="2">
    <source>
        <dbReference type="PROSITE" id="PS50879"/>
    </source>
</evidence>
<accession>A0A4Y2RHM1</accession>
<gene>
    <name evidence="3" type="ORF">AVEN_226420_1</name>
</gene>
<dbReference type="SUPFAM" id="SSF53098">
    <property type="entry name" value="Ribonuclease H-like"/>
    <property type="match status" value="1"/>
</dbReference>
<dbReference type="InterPro" id="IPR036397">
    <property type="entry name" value="RNaseH_sf"/>
</dbReference>
<protein>
    <recommendedName>
        <fullName evidence="2">RNase H type-1 domain-containing protein</fullName>
    </recommendedName>
</protein>
<dbReference type="GO" id="GO:0003676">
    <property type="term" value="F:nucleic acid binding"/>
    <property type="evidence" value="ECO:0007669"/>
    <property type="project" value="InterPro"/>
</dbReference>
<dbReference type="InterPro" id="IPR002156">
    <property type="entry name" value="RNaseH_domain"/>
</dbReference>
<feature type="compositionally biased region" description="Low complexity" evidence="1">
    <location>
        <begin position="147"/>
        <end position="158"/>
    </location>
</feature>
<dbReference type="OrthoDB" id="6436481at2759"/>
<reference evidence="3 4" key="1">
    <citation type="journal article" date="2019" name="Sci. Rep.">
        <title>Orb-weaving spider Araneus ventricosus genome elucidates the spidroin gene catalogue.</title>
        <authorList>
            <person name="Kono N."/>
            <person name="Nakamura H."/>
            <person name="Ohtoshi R."/>
            <person name="Moran D.A.P."/>
            <person name="Shinohara A."/>
            <person name="Yoshida Y."/>
            <person name="Fujiwara M."/>
            <person name="Mori M."/>
            <person name="Tomita M."/>
            <person name="Arakawa K."/>
        </authorList>
    </citation>
    <scope>NUCLEOTIDE SEQUENCE [LARGE SCALE GENOMIC DNA]</scope>
</reference>
<evidence type="ECO:0000256" key="1">
    <source>
        <dbReference type="SAM" id="MobiDB-lite"/>
    </source>
</evidence>
<dbReference type="EMBL" id="BGPR01017032">
    <property type="protein sequence ID" value="GBN74916.1"/>
    <property type="molecule type" value="Genomic_DNA"/>
</dbReference>
<dbReference type="Proteomes" id="UP000499080">
    <property type="component" value="Unassembled WGS sequence"/>
</dbReference>